<dbReference type="EMBL" id="CM004402">
    <property type="protein sequence ID" value="KAG8636401.1"/>
    <property type="molecule type" value="Genomic_DNA"/>
</dbReference>
<comment type="caution">
    <text evidence="1">The sequence shown here is derived from an EMBL/GenBank/DDBJ whole genome shotgun (WGS) entry which is preliminary data.</text>
</comment>
<evidence type="ECO:0000313" key="1">
    <source>
        <dbReference type="EMBL" id="KAG8636401.1"/>
    </source>
</evidence>
<name>A0ACB7GCG0_MANES</name>
<sequence length="88" mass="10306">MVRGFCISLLLLRSSFVLSVQTVESWRCAILLDFQLITGWTYFLDRHMLRYWDYVLGELSVCFHSVLQPVRSCLNKIYICIGKKKGVK</sequence>
<organism evidence="1 2">
    <name type="scientific">Manihot esculenta</name>
    <name type="common">Cassava</name>
    <name type="synonym">Jatropha manihot</name>
    <dbReference type="NCBI Taxonomy" id="3983"/>
    <lineage>
        <taxon>Eukaryota</taxon>
        <taxon>Viridiplantae</taxon>
        <taxon>Streptophyta</taxon>
        <taxon>Embryophyta</taxon>
        <taxon>Tracheophyta</taxon>
        <taxon>Spermatophyta</taxon>
        <taxon>Magnoliopsida</taxon>
        <taxon>eudicotyledons</taxon>
        <taxon>Gunneridae</taxon>
        <taxon>Pentapetalae</taxon>
        <taxon>rosids</taxon>
        <taxon>fabids</taxon>
        <taxon>Malpighiales</taxon>
        <taxon>Euphorbiaceae</taxon>
        <taxon>Crotonoideae</taxon>
        <taxon>Manihoteae</taxon>
        <taxon>Manihot</taxon>
    </lineage>
</organism>
<reference evidence="2" key="1">
    <citation type="journal article" date="2016" name="Nat. Biotechnol.">
        <title>Sequencing wild and cultivated cassava and related species reveals extensive interspecific hybridization and genetic diversity.</title>
        <authorList>
            <person name="Bredeson J.V."/>
            <person name="Lyons J.B."/>
            <person name="Prochnik S.E."/>
            <person name="Wu G.A."/>
            <person name="Ha C.M."/>
            <person name="Edsinger-Gonzales E."/>
            <person name="Grimwood J."/>
            <person name="Schmutz J."/>
            <person name="Rabbi I.Y."/>
            <person name="Egesi C."/>
            <person name="Nauluvula P."/>
            <person name="Lebot V."/>
            <person name="Ndunguru J."/>
            <person name="Mkamilo G."/>
            <person name="Bart R.S."/>
            <person name="Setter T.L."/>
            <person name="Gleadow R.M."/>
            <person name="Kulakow P."/>
            <person name="Ferguson M.E."/>
            <person name="Rounsley S."/>
            <person name="Rokhsar D.S."/>
        </authorList>
    </citation>
    <scope>NUCLEOTIDE SEQUENCE [LARGE SCALE GENOMIC DNA]</scope>
    <source>
        <strain evidence="2">cv. AM560-2</strain>
    </source>
</reference>
<accession>A0ACB7GCG0</accession>
<gene>
    <name evidence="1" type="ORF">MANES_16G128950v8</name>
</gene>
<dbReference type="Proteomes" id="UP000091857">
    <property type="component" value="Chromosome 16"/>
</dbReference>
<keyword evidence="2" id="KW-1185">Reference proteome</keyword>
<protein>
    <submittedName>
        <fullName evidence="1">Uncharacterized protein</fullName>
    </submittedName>
</protein>
<proteinExistence type="predicted"/>
<evidence type="ECO:0000313" key="2">
    <source>
        <dbReference type="Proteomes" id="UP000091857"/>
    </source>
</evidence>